<sequence>MRYIFFILFILLSCEKKQIEKKEIYYPVKTAKAIEKEAINYIDNIGHVTSINSVDIKPKIEGEIFKIHFKEGAYVKKGAILFTIDPRPYENALEKARAALKENIANLYIAKDKVKRYSLLTKDQYISELEFETLKTNVL</sequence>
<dbReference type="Pfam" id="PF25917">
    <property type="entry name" value="BSH_RND"/>
    <property type="match status" value="1"/>
</dbReference>
<dbReference type="GO" id="GO:0015562">
    <property type="term" value="F:efflux transmembrane transporter activity"/>
    <property type="evidence" value="ECO:0007669"/>
    <property type="project" value="TreeGrafter"/>
</dbReference>
<accession>X0W368</accession>
<feature type="domain" description="Multidrug resistance protein MdtA-like barrel-sandwich hybrid" evidence="1">
    <location>
        <begin position="52"/>
        <end position="90"/>
    </location>
</feature>
<organism evidence="2">
    <name type="scientific">marine sediment metagenome</name>
    <dbReference type="NCBI Taxonomy" id="412755"/>
    <lineage>
        <taxon>unclassified sequences</taxon>
        <taxon>metagenomes</taxon>
        <taxon>ecological metagenomes</taxon>
    </lineage>
</organism>
<reference evidence="2" key="1">
    <citation type="journal article" date="2014" name="Front. Microbiol.">
        <title>High frequency of phylogenetically diverse reductive dehalogenase-homologous genes in deep subseafloor sedimentary metagenomes.</title>
        <authorList>
            <person name="Kawai M."/>
            <person name="Futagami T."/>
            <person name="Toyoda A."/>
            <person name="Takaki Y."/>
            <person name="Nishi S."/>
            <person name="Hori S."/>
            <person name="Arai W."/>
            <person name="Tsubouchi T."/>
            <person name="Morono Y."/>
            <person name="Uchiyama I."/>
            <person name="Ito T."/>
            <person name="Fujiyama A."/>
            <person name="Inagaki F."/>
            <person name="Takami H."/>
        </authorList>
    </citation>
    <scope>NUCLEOTIDE SEQUENCE</scope>
    <source>
        <strain evidence="2">Expedition CK06-06</strain>
    </source>
</reference>
<evidence type="ECO:0000259" key="1">
    <source>
        <dbReference type="Pfam" id="PF25917"/>
    </source>
</evidence>
<dbReference type="PANTHER" id="PTHR30469">
    <property type="entry name" value="MULTIDRUG RESISTANCE PROTEIN MDTA"/>
    <property type="match status" value="1"/>
</dbReference>
<dbReference type="EMBL" id="BARS01032838">
    <property type="protein sequence ID" value="GAG19053.1"/>
    <property type="molecule type" value="Genomic_DNA"/>
</dbReference>
<feature type="non-terminal residue" evidence="2">
    <location>
        <position position="139"/>
    </location>
</feature>
<dbReference type="Gene3D" id="2.40.50.100">
    <property type="match status" value="1"/>
</dbReference>
<dbReference type="PANTHER" id="PTHR30469:SF36">
    <property type="entry name" value="BLL3903 PROTEIN"/>
    <property type="match status" value="1"/>
</dbReference>
<dbReference type="SUPFAM" id="SSF111369">
    <property type="entry name" value="HlyD-like secretion proteins"/>
    <property type="match status" value="1"/>
</dbReference>
<protein>
    <recommendedName>
        <fullName evidence="1">Multidrug resistance protein MdtA-like barrel-sandwich hybrid domain-containing protein</fullName>
    </recommendedName>
</protein>
<gene>
    <name evidence="2" type="ORF">S01H1_50929</name>
</gene>
<evidence type="ECO:0000313" key="2">
    <source>
        <dbReference type="EMBL" id="GAG19053.1"/>
    </source>
</evidence>
<dbReference type="AlphaFoldDB" id="X0W368"/>
<proteinExistence type="predicted"/>
<dbReference type="GO" id="GO:1990281">
    <property type="term" value="C:efflux pump complex"/>
    <property type="evidence" value="ECO:0007669"/>
    <property type="project" value="TreeGrafter"/>
</dbReference>
<comment type="caution">
    <text evidence="2">The sequence shown here is derived from an EMBL/GenBank/DDBJ whole genome shotgun (WGS) entry which is preliminary data.</text>
</comment>
<dbReference type="InterPro" id="IPR058625">
    <property type="entry name" value="MdtA-like_BSH"/>
</dbReference>
<name>X0W368_9ZZZZ</name>